<dbReference type="OrthoDB" id="5827495at2"/>
<dbReference type="EMBL" id="LHPJ01000008">
    <property type="protein sequence ID" value="KOO03196.1"/>
    <property type="molecule type" value="Genomic_DNA"/>
</dbReference>
<proteinExistence type="predicted"/>
<dbReference type="PATRIC" id="fig|693.5.peg.2384"/>
<accession>A0A0M0HMB7</accession>
<protein>
    <submittedName>
        <fullName evidence="4">Hemolysin</fullName>
    </submittedName>
</protein>
<dbReference type="AlphaFoldDB" id="A0A0M0HMB7"/>
<organism evidence="4 5">
    <name type="scientific">Vibrio nereis</name>
    <dbReference type="NCBI Taxonomy" id="693"/>
    <lineage>
        <taxon>Bacteria</taxon>
        <taxon>Pseudomonadati</taxon>
        <taxon>Pseudomonadota</taxon>
        <taxon>Gammaproteobacteria</taxon>
        <taxon>Vibrionales</taxon>
        <taxon>Vibrionaceae</taxon>
        <taxon>Vibrio</taxon>
    </lineage>
</organism>
<dbReference type="RefSeq" id="WP_053395982.1">
    <property type="nucleotide sequence ID" value="NZ_LHPJ01000008.1"/>
</dbReference>
<dbReference type="Gene3D" id="2.70.240.10">
    <property type="entry name" value="Leukocidin/porin MspA"/>
    <property type="match status" value="1"/>
</dbReference>
<dbReference type="GO" id="GO:0051715">
    <property type="term" value="P:cytolysis in another organism"/>
    <property type="evidence" value="ECO:0007669"/>
    <property type="project" value="InterPro"/>
</dbReference>
<gene>
    <name evidence="4" type="ORF">AKJ17_11635</name>
</gene>
<evidence type="ECO:0000256" key="1">
    <source>
        <dbReference type="ARBA" id="ARBA00022729"/>
    </source>
</evidence>
<dbReference type="GO" id="GO:0005576">
    <property type="term" value="C:extracellular region"/>
    <property type="evidence" value="ECO:0007669"/>
    <property type="project" value="InterPro"/>
</dbReference>
<keyword evidence="1 2" id="KW-0732">Signal</keyword>
<dbReference type="SUPFAM" id="SSF56959">
    <property type="entry name" value="Leukocidin-like"/>
    <property type="match status" value="1"/>
</dbReference>
<dbReference type="InterPro" id="IPR036435">
    <property type="entry name" value="Leukocidin/porin_MspA_sf"/>
</dbReference>
<feature type="chain" id="PRO_5005600026" evidence="2">
    <location>
        <begin position="22"/>
        <end position="327"/>
    </location>
</feature>
<reference evidence="5" key="1">
    <citation type="submission" date="2015-08" db="EMBL/GenBank/DDBJ databases">
        <title>Vibrio galatheae sp. nov., a novel member of the Vibrionaceae family isolated from the Solomon Islands.</title>
        <authorList>
            <person name="Giubergia S."/>
            <person name="Machado H."/>
            <person name="Mateiu R.V."/>
            <person name="Gram L."/>
        </authorList>
    </citation>
    <scope>NUCLEOTIDE SEQUENCE [LARGE SCALE GENOMIC DNA]</scope>
    <source>
        <strain evidence="5">DSM 19584</strain>
    </source>
</reference>
<name>A0A0M0HMB7_VIBNE</name>
<keyword evidence="5" id="KW-1185">Reference proteome</keyword>
<dbReference type="Pfam" id="PF07968">
    <property type="entry name" value="Leukocidin"/>
    <property type="match status" value="1"/>
</dbReference>
<comment type="caution">
    <text evidence="4">The sequence shown here is derived from an EMBL/GenBank/DDBJ whole genome shotgun (WGS) entry which is preliminary data.</text>
</comment>
<evidence type="ECO:0000256" key="2">
    <source>
        <dbReference type="SAM" id="SignalP"/>
    </source>
</evidence>
<dbReference type="InterPro" id="IPR016183">
    <property type="entry name" value="Leukocidin/Hemolysin_toxin"/>
</dbReference>
<sequence length="327" mass="36259">MKNKMLLPVIMGISAAASVSANDVVESVLIDDIALDGYVKKSYEVVLQSEYKPYQPAFIGSRVQMKLLVELFHNSNNGKKAARIITLGNGYVPGEAGVRQTYDAPLLARFTQNYPVTFDYSIYQAGGAPIFSEDYSPQNEANDVSVSTTTVAPSIGLSATVTPGSAPSFSGSLTSQLGVAYTSRYASQDYVTAAKPKAAFERGTGVKWTTSLSQIYTNDYQYYGKWAGVYHYTDCYNENLLPEENLPRLIYGFKPKFQYVFTPELDRGSETKTDMIARAGMKEVEEGFSRNACTWYDYGTETHHTQAQVRFTIDWDKLTVSNRSEGQ</sequence>
<evidence type="ECO:0000259" key="3">
    <source>
        <dbReference type="Pfam" id="PF07968"/>
    </source>
</evidence>
<feature type="domain" description="Leukocidin/Hemolysin toxin" evidence="3">
    <location>
        <begin position="132"/>
        <end position="316"/>
    </location>
</feature>
<evidence type="ECO:0000313" key="5">
    <source>
        <dbReference type="Proteomes" id="UP000037515"/>
    </source>
</evidence>
<feature type="signal peptide" evidence="2">
    <location>
        <begin position="1"/>
        <end position="21"/>
    </location>
</feature>
<dbReference type="Proteomes" id="UP000037515">
    <property type="component" value="Unassembled WGS sequence"/>
</dbReference>
<evidence type="ECO:0000313" key="4">
    <source>
        <dbReference type="EMBL" id="KOO03196.1"/>
    </source>
</evidence>